<comment type="function">
    <text evidence="6">Removes the formyl group from the N-terminal Met of newly synthesized proteins. Requires at least a dipeptide for an efficient rate of reaction. N-terminal L-methionine is a prerequisite for activity but the enzyme has broad specificity at other positions.</text>
</comment>
<dbReference type="CDD" id="cd00487">
    <property type="entry name" value="Pep_deformylase"/>
    <property type="match status" value="1"/>
</dbReference>
<dbReference type="GO" id="GO:0042586">
    <property type="term" value="F:peptide deformylase activity"/>
    <property type="evidence" value="ECO:0007669"/>
    <property type="project" value="UniProtKB-UniRule"/>
</dbReference>
<feature type="active site" evidence="6">
    <location>
        <position position="145"/>
    </location>
</feature>
<comment type="similarity">
    <text evidence="1 6">Belongs to the polypeptide deformylase family.</text>
</comment>
<evidence type="ECO:0000256" key="5">
    <source>
        <dbReference type="ARBA" id="ARBA00023004"/>
    </source>
</evidence>
<dbReference type="FunFam" id="3.90.45.10:FF:000003">
    <property type="entry name" value="Peptide deformylase"/>
    <property type="match status" value="1"/>
</dbReference>
<protein>
    <recommendedName>
        <fullName evidence="6">Peptide deformylase</fullName>
        <shortName evidence="6">PDF</shortName>
        <ecNumber evidence="6">3.5.1.88</ecNumber>
    </recommendedName>
    <alternativeName>
        <fullName evidence="6">Polypeptide deformylase</fullName>
    </alternativeName>
</protein>
<dbReference type="InterPro" id="IPR023635">
    <property type="entry name" value="Peptide_deformylase"/>
</dbReference>
<evidence type="ECO:0000256" key="3">
    <source>
        <dbReference type="ARBA" id="ARBA00022801"/>
    </source>
</evidence>
<dbReference type="SUPFAM" id="SSF56420">
    <property type="entry name" value="Peptide deformylase"/>
    <property type="match status" value="1"/>
</dbReference>
<reference evidence="7 8" key="1">
    <citation type="submission" date="2015-12" db="EMBL/GenBank/DDBJ databases">
        <title>Genome sequence of Oceanibaculum pacificum MCCC 1A02656.</title>
        <authorList>
            <person name="Lu L."/>
            <person name="Lai Q."/>
            <person name="Shao Z."/>
            <person name="Qian P."/>
        </authorList>
    </citation>
    <scope>NUCLEOTIDE SEQUENCE [LARGE SCALE GENOMIC DNA]</scope>
    <source>
        <strain evidence="7 8">MCCC 1A02656</strain>
    </source>
</reference>
<feature type="binding site" evidence="6">
    <location>
        <position position="102"/>
    </location>
    <ligand>
        <name>Fe cation</name>
        <dbReference type="ChEBI" id="CHEBI:24875"/>
    </ligand>
</feature>
<dbReference type="PANTHER" id="PTHR10458">
    <property type="entry name" value="PEPTIDE DEFORMYLASE"/>
    <property type="match status" value="1"/>
</dbReference>
<keyword evidence="5 6" id="KW-0408">Iron</keyword>
<feature type="binding site" evidence="6">
    <location>
        <position position="144"/>
    </location>
    <ligand>
        <name>Fe cation</name>
        <dbReference type="ChEBI" id="CHEBI:24875"/>
    </ligand>
</feature>
<evidence type="ECO:0000256" key="6">
    <source>
        <dbReference type="HAMAP-Rule" id="MF_00163"/>
    </source>
</evidence>
<dbReference type="RefSeq" id="WP_067558150.1">
    <property type="nucleotide sequence ID" value="NZ_LPXN01000130.1"/>
</dbReference>
<dbReference type="EMBL" id="LPXN01000130">
    <property type="protein sequence ID" value="KZD05404.1"/>
    <property type="molecule type" value="Genomic_DNA"/>
</dbReference>
<feature type="binding site" evidence="6">
    <location>
        <position position="148"/>
    </location>
    <ligand>
        <name>Fe cation</name>
        <dbReference type="ChEBI" id="CHEBI:24875"/>
    </ligand>
</feature>
<dbReference type="STRING" id="580166.AUP43_11680"/>
<dbReference type="Pfam" id="PF01327">
    <property type="entry name" value="Pep_deformylase"/>
    <property type="match status" value="1"/>
</dbReference>
<comment type="caution">
    <text evidence="7">The sequence shown here is derived from an EMBL/GenBank/DDBJ whole genome shotgun (WGS) entry which is preliminary data.</text>
</comment>
<proteinExistence type="inferred from homology"/>
<dbReference type="PIRSF" id="PIRSF004749">
    <property type="entry name" value="Pep_def"/>
    <property type="match status" value="1"/>
</dbReference>
<dbReference type="Gene3D" id="3.90.45.10">
    <property type="entry name" value="Peptide deformylase"/>
    <property type="match status" value="1"/>
</dbReference>
<name>A0A154VVR9_9PROT</name>
<evidence type="ECO:0000256" key="1">
    <source>
        <dbReference type="ARBA" id="ARBA00010759"/>
    </source>
</evidence>
<evidence type="ECO:0000313" key="7">
    <source>
        <dbReference type="EMBL" id="KZD05404.1"/>
    </source>
</evidence>
<dbReference type="GO" id="GO:0006412">
    <property type="term" value="P:translation"/>
    <property type="evidence" value="ECO:0007669"/>
    <property type="project" value="UniProtKB-UniRule"/>
</dbReference>
<dbReference type="PRINTS" id="PR01576">
    <property type="entry name" value="PDEFORMYLASE"/>
</dbReference>
<dbReference type="InterPro" id="IPR036821">
    <property type="entry name" value="Peptide_deformylase_sf"/>
</dbReference>
<evidence type="ECO:0000313" key="8">
    <source>
        <dbReference type="Proteomes" id="UP000076400"/>
    </source>
</evidence>
<dbReference type="NCBIfam" id="NF001159">
    <property type="entry name" value="PRK00150.1-3"/>
    <property type="match status" value="1"/>
</dbReference>
<dbReference type="PANTHER" id="PTHR10458:SF20">
    <property type="entry name" value="PEPTIDE DEFORMYLASE 1"/>
    <property type="match status" value="1"/>
</dbReference>
<sequence>MAIKPILRMGHPVLSRVADPVPDPTAPEIAALVADLKDSLAAVGGTGLAAPQIGVPLRVVIFAAPAHRLTGRPDDPEQPLTAIVNPVIEPLGDAKTLGWEGCLSIPGMRGEVPRHDRIRYHGYALDGSRIDRTVGGFHARIVQHEFDHLDGLLYPARMVDMSRFGFTEEMVAAGAVAPFPQPVKAVS</sequence>
<dbReference type="EC" id="3.5.1.88" evidence="6"/>
<keyword evidence="4 6" id="KW-0648">Protein biosynthesis</keyword>
<organism evidence="7 8">
    <name type="scientific">Oceanibaculum pacificum</name>
    <dbReference type="NCBI Taxonomy" id="580166"/>
    <lineage>
        <taxon>Bacteria</taxon>
        <taxon>Pseudomonadati</taxon>
        <taxon>Pseudomonadota</taxon>
        <taxon>Alphaproteobacteria</taxon>
        <taxon>Rhodospirillales</taxon>
        <taxon>Oceanibaculaceae</taxon>
        <taxon>Oceanibaculum</taxon>
    </lineage>
</organism>
<dbReference type="HAMAP" id="MF_00163">
    <property type="entry name" value="Pep_deformylase"/>
    <property type="match status" value="1"/>
</dbReference>
<dbReference type="AlphaFoldDB" id="A0A154VVR9"/>
<keyword evidence="8" id="KW-1185">Reference proteome</keyword>
<dbReference type="GO" id="GO:0046872">
    <property type="term" value="F:metal ion binding"/>
    <property type="evidence" value="ECO:0007669"/>
    <property type="project" value="UniProtKB-KW"/>
</dbReference>
<evidence type="ECO:0000256" key="2">
    <source>
        <dbReference type="ARBA" id="ARBA00022723"/>
    </source>
</evidence>
<keyword evidence="3 6" id="KW-0378">Hydrolase</keyword>
<keyword evidence="2 6" id="KW-0479">Metal-binding</keyword>
<gene>
    <name evidence="6" type="primary">def</name>
    <name evidence="7" type="ORF">AUP43_11680</name>
</gene>
<evidence type="ECO:0000256" key="4">
    <source>
        <dbReference type="ARBA" id="ARBA00022917"/>
    </source>
</evidence>
<comment type="catalytic activity">
    <reaction evidence="6">
        <text>N-terminal N-formyl-L-methionyl-[peptide] + H2O = N-terminal L-methionyl-[peptide] + formate</text>
        <dbReference type="Rhea" id="RHEA:24420"/>
        <dbReference type="Rhea" id="RHEA-COMP:10639"/>
        <dbReference type="Rhea" id="RHEA-COMP:10640"/>
        <dbReference type="ChEBI" id="CHEBI:15377"/>
        <dbReference type="ChEBI" id="CHEBI:15740"/>
        <dbReference type="ChEBI" id="CHEBI:49298"/>
        <dbReference type="ChEBI" id="CHEBI:64731"/>
        <dbReference type="EC" id="3.5.1.88"/>
    </reaction>
</comment>
<comment type="cofactor">
    <cofactor evidence="6">
        <name>Fe(2+)</name>
        <dbReference type="ChEBI" id="CHEBI:29033"/>
    </cofactor>
    <text evidence="6">Binds 1 Fe(2+) ion.</text>
</comment>
<dbReference type="Proteomes" id="UP000076400">
    <property type="component" value="Unassembled WGS sequence"/>
</dbReference>
<accession>A0A154VVR9</accession>